<feature type="transmembrane region" description="Helical" evidence="6">
    <location>
        <begin position="304"/>
        <end position="326"/>
    </location>
</feature>
<feature type="transmembrane region" description="Helical" evidence="6">
    <location>
        <begin position="804"/>
        <end position="821"/>
    </location>
</feature>
<feature type="compositionally biased region" description="Basic and acidic residues" evidence="5">
    <location>
        <begin position="1"/>
        <end position="10"/>
    </location>
</feature>
<feature type="transmembrane region" description="Helical" evidence="6">
    <location>
        <begin position="219"/>
        <end position="239"/>
    </location>
</feature>
<feature type="transmembrane region" description="Helical" evidence="6">
    <location>
        <begin position="827"/>
        <end position="851"/>
    </location>
</feature>
<feature type="compositionally biased region" description="Low complexity" evidence="5">
    <location>
        <begin position="14"/>
        <end position="31"/>
    </location>
</feature>
<dbReference type="EMBL" id="JANBVN010000002">
    <property type="protein sequence ID" value="KAJ9165600.1"/>
    <property type="molecule type" value="Genomic_DNA"/>
</dbReference>
<feature type="transmembrane region" description="Helical" evidence="6">
    <location>
        <begin position="169"/>
        <end position="188"/>
    </location>
</feature>
<keyword evidence="2 6" id="KW-0812">Transmembrane</keyword>
<gene>
    <name evidence="8" type="ORF">NKR19_g197</name>
</gene>
<keyword evidence="9" id="KW-1185">Reference proteome</keyword>
<evidence type="ECO:0000256" key="4">
    <source>
        <dbReference type="ARBA" id="ARBA00023136"/>
    </source>
</evidence>
<sequence length="1092" mass="123018">MSSVPSHEEGFILSNTSAVRRNSSRTRSSFSRLRRRLTFDANTKTRDPHPPVFEEDEVGDGDEDTRPPLSGSRPGSRWALHEVNQLIDGDEYDQETYGLTEFRDGFFDAAFTKPRSVDPVELARRAESTLPIALQKRHPLSPSAFFPNQWRGIKDVALRVFTTRGGVKLVKTFIAVFAAYVLCLVPSIRKWLGLYSYVMVISTIINHPGRTIGAQLDGCVSTICGTLTGLGWGAFGLWLSTSTVAAKVGHGAILAVFMGIYIAVIAAIRSYFIRLYQFAICAGIAVCYTVLSEVSNEEVRWQKLLNYGIPWFLGQGLCLVVCVLFFPDAGSRRLAVSLDNAFAVMLDGLDENKAQLTLTRRRLAQTFVNVSQMYRDLVIDLSITLFDPKDVYALRNLLQGVVRSLLALRPKPAVFNLHDMADGRIPRKQPDNSRDIETGDGLQMEMFPLEEELTGVLNVPRVESGTSSREEAIHLVSHNLEEPTSRLIYRMKHALRACHAVLMERSGYRKYLGPGEDVDSDLLGSLVKLRKAMHRFDAAEDALLEGEEMAATFVQEVVQVFAYCRPIRQTARAIEAVLVKVMEMEQRTPTWPRIYPPSYPWPKALNRTNAQVRHDRGGVTAGSYYRSFGDISRLIDQIKSSVHNPNPEDVPQEPELFNSRTAASDLSRAEQQAEEGPPLKKSTFRFGTWKILHRLQGFEMRFALKNVIVTVLLAMPAWLSESRPWWNTYSSWWAVAMAWMMMHPRVGGNLQDLVTRAFMGVLGAVWAGAGYAAGQGSPYIMGVFAALYLLPMLYRFTQSSHPRSGLVGCLSFTVTSLTLMTDGGSPVTITISRGLAFVVGVVAAVMINWILWPFVARHELRKAVSAMLFFLSIIYRSIVAKYIYYEQGHKPTAEDIHRSELLEGRLREGFVRVRQLMGLTRHEIRLRAPFNPLHYSALIAGCERFFELLVAVRESALYFDPKFVRDSNDEAMSALLTYRRDAVASTLTNLYILAGALRADRKVPKYLPSAALARKRLMDKMIELENEYETDRGREVRQLGERKKWVQIYSYSYNESLTGCVAQLEELERYTKLIVGEQGFHDGYDSDSDDEN</sequence>
<dbReference type="PANTHER" id="PTHR47804">
    <property type="entry name" value="60S RIBOSOMAL PROTEIN L19"/>
    <property type="match status" value="1"/>
</dbReference>
<feature type="transmembrane region" description="Helical" evidence="6">
    <location>
        <begin position="779"/>
        <end position="797"/>
    </location>
</feature>
<evidence type="ECO:0000256" key="6">
    <source>
        <dbReference type="SAM" id="Phobius"/>
    </source>
</evidence>
<dbReference type="PRINTS" id="PR02047">
    <property type="entry name" value="BREFELDNASP4"/>
</dbReference>
<evidence type="ECO:0000313" key="8">
    <source>
        <dbReference type="EMBL" id="KAJ9165600.1"/>
    </source>
</evidence>
<dbReference type="InterPro" id="IPR023244">
    <property type="entry name" value="Brefeldin_A-sensitivity_4"/>
</dbReference>
<dbReference type="GO" id="GO:0016020">
    <property type="term" value="C:membrane"/>
    <property type="evidence" value="ECO:0007669"/>
    <property type="project" value="UniProtKB-SubCell"/>
</dbReference>
<feature type="transmembrane region" description="Helical" evidence="6">
    <location>
        <begin position="753"/>
        <end position="773"/>
    </location>
</feature>
<evidence type="ECO:0000256" key="2">
    <source>
        <dbReference type="ARBA" id="ARBA00022692"/>
    </source>
</evidence>
<feature type="transmembrane region" description="Helical" evidence="6">
    <location>
        <begin position="251"/>
        <end position="268"/>
    </location>
</feature>
<evidence type="ECO:0000259" key="7">
    <source>
        <dbReference type="Pfam" id="PF13515"/>
    </source>
</evidence>
<feature type="transmembrane region" description="Helical" evidence="6">
    <location>
        <begin position="863"/>
        <end position="884"/>
    </location>
</feature>
<proteinExistence type="predicted"/>
<evidence type="ECO:0000256" key="1">
    <source>
        <dbReference type="ARBA" id="ARBA00004141"/>
    </source>
</evidence>
<feature type="compositionally biased region" description="Acidic residues" evidence="5">
    <location>
        <begin position="53"/>
        <end position="63"/>
    </location>
</feature>
<evidence type="ECO:0000313" key="9">
    <source>
        <dbReference type="Proteomes" id="UP001174691"/>
    </source>
</evidence>
<feature type="transmembrane region" description="Helical" evidence="6">
    <location>
        <begin position="702"/>
        <end position="719"/>
    </location>
</feature>
<feature type="transmembrane region" description="Helical" evidence="6">
    <location>
        <begin position="275"/>
        <end position="292"/>
    </location>
</feature>
<reference evidence="8" key="1">
    <citation type="submission" date="2022-07" db="EMBL/GenBank/DDBJ databases">
        <title>Fungi with potential for degradation of polypropylene.</title>
        <authorList>
            <person name="Gostincar C."/>
        </authorList>
    </citation>
    <scope>NUCLEOTIDE SEQUENCE</scope>
    <source>
        <strain evidence="8">EXF-13287</strain>
    </source>
</reference>
<name>A0AA38SEX8_9PEZI</name>
<organism evidence="8 9">
    <name type="scientific">Coniochaeta hoffmannii</name>
    <dbReference type="NCBI Taxonomy" id="91930"/>
    <lineage>
        <taxon>Eukaryota</taxon>
        <taxon>Fungi</taxon>
        <taxon>Dikarya</taxon>
        <taxon>Ascomycota</taxon>
        <taxon>Pezizomycotina</taxon>
        <taxon>Sordariomycetes</taxon>
        <taxon>Sordariomycetidae</taxon>
        <taxon>Coniochaetales</taxon>
        <taxon>Coniochaetaceae</taxon>
        <taxon>Coniochaeta</taxon>
    </lineage>
</organism>
<feature type="transmembrane region" description="Helical" evidence="6">
    <location>
        <begin position="725"/>
        <end position="741"/>
    </location>
</feature>
<feature type="domain" description="Integral membrane bound transporter" evidence="7">
    <location>
        <begin position="725"/>
        <end position="847"/>
    </location>
</feature>
<evidence type="ECO:0000256" key="5">
    <source>
        <dbReference type="SAM" id="MobiDB-lite"/>
    </source>
</evidence>
<dbReference type="InterPro" id="IPR049453">
    <property type="entry name" value="Memb_transporter_dom"/>
</dbReference>
<evidence type="ECO:0000256" key="3">
    <source>
        <dbReference type="ARBA" id="ARBA00022989"/>
    </source>
</evidence>
<accession>A0AA38SEX8</accession>
<feature type="region of interest" description="Disordered" evidence="5">
    <location>
        <begin position="1"/>
        <end position="75"/>
    </location>
</feature>
<dbReference type="Proteomes" id="UP001174691">
    <property type="component" value="Unassembled WGS sequence"/>
</dbReference>
<keyword evidence="3 6" id="KW-1133">Transmembrane helix</keyword>
<keyword evidence="4 6" id="KW-0472">Membrane</keyword>
<protein>
    <submittedName>
        <fullName evidence="8">Brefeldin A-sensitivity 4 protein</fullName>
    </submittedName>
</protein>
<comment type="subcellular location">
    <subcellularLocation>
        <location evidence="1">Membrane</location>
        <topology evidence="1">Multi-pass membrane protein</topology>
    </subcellularLocation>
</comment>
<comment type="caution">
    <text evidence="8">The sequence shown here is derived from an EMBL/GenBank/DDBJ whole genome shotgun (WGS) entry which is preliminary data.</text>
</comment>
<dbReference type="InterPro" id="IPR052430">
    <property type="entry name" value="IVT-Associated"/>
</dbReference>
<dbReference type="Pfam" id="PF13515">
    <property type="entry name" value="FUSC_2"/>
    <property type="match status" value="1"/>
</dbReference>
<dbReference type="AlphaFoldDB" id="A0AA38SEX8"/>
<dbReference type="PANTHER" id="PTHR47804:SF3">
    <property type="entry name" value="PROTEIN BRE4"/>
    <property type="match status" value="1"/>
</dbReference>